<organism evidence="3 4">
    <name type="scientific">Schaalia cardiffensis F0333</name>
    <dbReference type="NCBI Taxonomy" id="888050"/>
    <lineage>
        <taxon>Bacteria</taxon>
        <taxon>Bacillati</taxon>
        <taxon>Actinomycetota</taxon>
        <taxon>Actinomycetes</taxon>
        <taxon>Actinomycetales</taxon>
        <taxon>Actinomycetaceae</taxon>
        <taxon>Schaalia</taxon>
    </lineage>
</organism>
<dbReference type="GO" id="GO:0030163">
    <property type="term" value="P:protein catabolic process"/>
    <property type="evidence" value="ECO:0007669"/>
    <property type="project" value="InterPro"/>
</dbReference>
<dbReference type="SUPFAM" id="SSF54211">
    <property type="entry name" value="Ribosomal protein S5 domain 2-like"/>
    <property type="match status" value="1"/>
</dbReference>
<gene>
    <name evidence="3" type="ORF">HMPREF9004_1821</name>
</gene>
<dbReference type="AlphaFoldDB" id="N6W4F3"/>
<dbReference type="SUPFAM" id="SSF50156">
    <property type="entry name" value="PDZ domain-like"/>
    <property type="match status" value="1"/>
</dbReference>
<evidence type="ECO:0000313" key="3">
    <source>
        <dbReference type="EMBL" id="ENO17415.1"/>
    </source>
</evidence>
<sequence length="373" mass="38645">MQIRVRTLLSWVVALVLGAVLFIVPMPYVVESPGPTFDVGGSYRGKEMLSVSGVDPSNGGALHVDAAHEKGDGNGELRMVTVSEQGGPGRRLNLVQLINASLSETSQLTPYSTAYPDGVTMDQVDAAQSWMMKSSQSSADVAALEALGWTVPATTTIRGAAEGSDAAEKVRDGDVLLSITDEAGVVHPADSASMVFRLVKQTPAGSVLVLRVMRDGEQVELEVETIPDESHPQGSRLGIYLDVAPRFPLDVQVNLESVGGPSAGLVFSLAIIDKLTPGDLTGGHVIAATGTMSYDGEVGPIGGIVQKMHGAKRDGGEWFLAPALNCDEVVGNVPEGLSVVAVTTLGEAREAVEAIAAGQTGKLTSCESVAGAS</sequence>
<keyword evidence="1" id="KW-0472">Membrane</keyword>
<dbReference type="InterPro" id="IPR027065">
    <property type="entry name" value="Lon_Prtase"/>
</dbReference>
<dbReference type="GO" id="GO:0005524">
    <property type="term" value="F:ATP binding"/>
    <property type="evidence" value="ECO:0007669"/>
    <property type="project" value="InterPro"/>
</dbReference>
<dbReference type="STRING" id="888050.HMPREF9004_1821"/>
<dbReference type="InterPro" id="IPR008269">
    <property type="entry name" value="Lon_proteolytic"/>
</dbReference>
<dbReference type="InterPro" id="IPR014721">
    <property type="entry name" value="Ribsml_uS5_D2-typ_fold_subgr"/>
</dbReference>
<name>N6W4F3_9ACTO</name>
<comment type="caution">
    <text evidence="3">The sequence shown here is derived from an EMBL/GenBank/DDBJ whole genome shotgun (WGS) entry which is preliminary data.</text>
</comment>
<keyword evidence="1" id="KW-1133">Transmembrane helix</keyword>
<dbReference type="GO" id="GO:0004252">
    <property type="term" value="F:serine-type endopeptidase activity"/>
    <property type="evidence" value="ECO:0007669"/>
    <property type="project" value="InterPro"/>
</dbReference>
<proteinExistence type="predicted"/>
<dbReference type="Gene3D" id="3.30.230.10">
    <property type="match status" value="1"/>
</dbReference>
<dbReference type="Gene3D" id="2.30.42.10">
    <property type="match status" value="1"/>
</dbReference>
<dbReference type="InterPro" id="IPR020568">
    <property type="entry name" value="Ribosomal_Su5_D2-typ_SF"/>
</dbReference>
<dbReference type="eggNOG" id="COG3480">
    <property type="taxonomic scope" value="Bacteria"/>
</dbReference>
<feature type="domain" description="Lon proteolytic" evidence="2">
    <location>
        <begin position="260"/>
        <end position="346"/>
    </location>
</feature>
<dbReference type="GO" id="GO:0006508">
    <property type="term" value="P:proteolysis"/>
    <property type="evidence" value="ECO:0007669"/>
    <property type="project" value="InterPro"/>
</dbReference>
<accession>N6W4F3</accession>
<keyword evidence="1" id="KW-0812">Transmembrane</keyword>
<feature type="transmembrane region" description="Helical" evidence="1">
    <location>
        <begin position="7"/>
        <end position="28"/>
    </location>
</feature>
<evidence type="ECO:0000313" key="4">
    <source>
        <dbReference type="Proteomes" id="UP000013015"/>
    </source>
</evidence>
<dbReference type="Proteomes" id="UP000013015">
    <property type="component" value="Unassembled WGS sequence"/>
</dbReference>
<dbReference type="PANTHER" id="PTHR10046">
    <property type="entry name" value="ATP DEPENDENT LON PROTEASE FAMILY MEMBER"/>
    <property type="match status" value="1"/>
</dbReference>
<dbReference type="HOGENOM" id="CLU_042037_1_0_11"/>
<reference evidence="3 4" key="1">
    <citation type="submission" date="2013-03" db="EMBL/GenBank/DDBJ databases">
        <title>Reference genome for the Human Microbiome Project.</title>
        <authorList>
            <person name="Aqrawi P."/>
            <person name="Ayvaz T."/>
            <person name="Bess C."/>
            <person name="Blankenburg K."/>
            <person name="Coyle M."/>
            <person name="Deng J."/>
            <person name="Forbes L."/>
            <person name="Fowler G."/>
            <person name="Francisco L."/>
            <person name="Fu Q."/>
            <person name="Gibbs R."/>
            <person name="Gross S."/>
            <person name="Gubbala S."/>
            <person name="Hale W."/>
            <person name="Hemphill L."/>
            <person name="Highlander S."/>
            <person name="Hirani K."/>
            <person name="Jackson L."/>
            <person name="Jakkamsetti A."/>
            <person name="Javaid M."/>
            <person name="Jayaseelan J.C."/>
            <person name="Jiang H."/>
            <person name="Joshi V."/>
            <person name="Korchina V."/>
            <person name="Kovar C."/>
            <person name="Lara F."/>
            <person name="Lee S."/>
            <person name="Liu Y."/>
            <person name="Mata R."/>
            <person name="Mathew T."/>
            <person name="Munidasa M."/>
            <person name="Muzny D."/>
            <person name="Nazareth L."/>
            <person name="Ngo R."/>
            <person name="Nguyen L."/>
            <person name="Nguyen N."/>
            <person name="Okwuonu G."/>
            <person name="Ongeri F."/>
            <person name="Palculict T."/>
            <person name="Patil S."/>
            <person name="Petrosino J."/>
            <person name="Pham C."/>
            <person name="Pham P."/>
            <person name="Pu L.-L."/>
            <person name="Qin X."/>
            <person name="Qu J."/>
            <person name="Reid J."/>
            <person name="Ross M."/>
            <person name="Ruth R."/>
            <person name="Saada N."/>
            <person name="San Lucas F."/>
            <person name="Santibanez J."/>
            <person name="Shang Y."/>
            <person name="Simmons D."/>
            <person name="Song X.-Z."/>
            <person name="Tang L.-Y."/>
            <person name="Thornton R."/>
            <person name="Warren J."/>
            <person name="Weissenberger G."/>
            <person name="Wilczek-Boney K."/>
            <person name="Worley K."/>
            <person name="Youmans B."/>
            <person name="Zhang J."/>
            <person name="Zhang L."/>
            <person name="Zhao Z."/>
            <person name="Zhou C."/>
            <person name="Zhu D."/>
            <person name="Zhu Y."/>
        </authorList>
    </citation>
    <scope>NUCLEOTIDE SEQUENCE [LARGE SCALE GENOMIC DNA]</scope>
    <source>
        <strain evidence="3 4">F0333</strain>
    </source>
</reference>
<dbReference type="GO" id="GO:0004176">
    <property type="term" value="F:ATP-dependent peptidase activity"/>
    <property type="evidence" value="ECO:0007669"/>
    <property type="project" value="InterPro"/>
</dbReference>
<dbReference type="PATRIC" id="fig|888050.3.peg.1742"/>
<dbReference type="Pfam" id="PF05362">
    <property type="entry name" value="Lon_C"/>
    <property type="match status" value="1"/>
</dbReference>
<protein>
    <submittedName>
        <fullName evidence="3">Secreted protein</fullName>
    </submittedName>
</protein>
<evidence type="ECO:0000259" key="2">
    <source>
        <dbReference type="Pfam" id="PF05362"/>
    </source>
</evidence>
<dbReference type="InterPro" id="IPR036034">
    <property type="entry name" value="PDZ_sf"/>
</dbReference>
<evidence type="ECO:0000256" key="1">
    <source>
        <dbReference type="SAM" id="Phobius"/>
    </source>
</evidence>
<dbReference type="EMBL" id="AQHZ01000028">
    <property type="protein sequence ID" value="ENO17415.1"/>
    <property type="molecule type" value="Genomic_DNA"/>
</dbReference>
<keyword evidence="4" id="KW-1185">Reference proteome</keyword>